<gene>
    <name evidence="2" type="ORF">KCV03_g146</name>
</gene>
<accession>A0A9P8KCD6</accession>
<dbReference type="AlphaFoldDB" id="A0A9P8KCD6"/>
<proteinExistence type="predicted"/>
<sequence>MAGGQQPYRHDQDKSRTNNAKPLIYLGLGLAALKSRREHEPRRLKGLMVVGTDCFLIWIVSHGIRSVVSFGLQEANRRTVSRLVSRKNQASALSTLPLWTQVQHYYGFAHHELGRVD</sequence>
<comment type="caution">
    <text evidence="2">The sequence shown here is derived from an EMBL/GenBank/DDBJ whole genome shotgun (WGS) entry which is preliminary data.</text>
</comment>
<evidence type="ECO:0000256" key="1">
    <source>
        <dbReference type="SAM" id="MobiDB-lite"/>
    </source>
</evidence>
<feature type="region of interest" description="Disordered" evidence="1">
    <location>
        <begin position="1"/>
        <end position="20"/>
    </location>
</feature>
<protein>
    <submittedName>
        <fullName evidence="2">Uncharacterized protein</fullName>
    </submittedName>
</protein>
<organism evidence="2 3">
    <name type="scientific">Aureobasidium melanogenum</name>
    <name type="common">Aureobasidium pullulans var. melanogenum</name>
    <dbReference type="NCBI Taxonomy" id="46634"/>
    <lineage>
        <taxon>Eukaryota</taxon>
        <taxon>Fungi</taxon>
        <taxon>Dikarya</taxon>
        <taxon>Ascomycota</taxon>
        <taxon>Pezizomycotina</taxon>
        <taxon>Dothideomycetes</taxon>
        <taxon>Dothideomycetidae</taxon>
        <taxon>Dothideales</taxon>
        <taxon>Saccotheciaceae</taxon>
        <taxon>Aureobasidium</taxon>
    </lineage>
</organism>
<reference evidence="2" key="1">
    <citation type="journal article" date="2021" name="J Fungi (Basel)">
        <title>Virulence traits and population genomics of the black yeast Aureobasidium melanogenum.</title>
        <authorList>
            <person name="Cernosa A."/>
            <person name="Sun X."/>
            <person name="Gostincar C."/>
            <person name="Fang C."/>
            <person name="Gunde-Cimerman N."/>
            <person name="Song Z."/>
        </authorList>
    </citation>
    <scope>NUCLEOTIDE SEQUENCE</scope>
    <source>
        <strain evidence="2">EXF-8016</strain>
    </source>
</reference>
<evidence type="ECO:0000313" key="3">
    <source>
        <dbReference type="Proteomes" id="UP000767238"/>
    </source>
</evidence>
<evidence type="ECO:0000313" key="2">
    <source>
        <dbReference type="EMBL" id="KAH0237727.1"/>
    </source>
</evidence>
<dbReference type="Proteomes" id="UP000767238">
    <property type="component" value="Unassembled WGS sequence"/>
</dbReference>
<dbReference type="EMBL" id="JAHFYH010000001">
    <property type="protein sequence ID" value="KAH0237727.1"/>
    <property type="molecule type" value="Genomic_DNA"/>
</dbReference>
<name>A0A9P8KCD6_AURME</name>
<feature type="non-terminal residue" evidence="2">
    <location>
        <position position="117"/>
    </location>
</feature>
<reference evidence="2" key="2">
    <citation type="submission" date="2021-08" db="EMBL/GenBank/DDBJ databases">
        <authorList>
            <person name="Gostincar C."/>
            <person name="Sun X."/>
            <person name="Song Z."/>
            <person name="Gunde-Cimerman N."/>
        </authorList>
    </citation>
    <scope>NUCLEOTIDE SEQUENCE</scope>
    <source>
        <strain evidence="2">EXF-8016</strain>
    </source>
</reference>